<feature type="binding site" evidence="6">
    <location>
        <position position="223"/>
    </location>
    <ligand>
        <name>(6S)-NADPHX</name>
        <dbReference type="ChEBI" id="CHEBI:64076"/>
    </ligand>
</feature>
<comment type="catalytic activity">
    <reaction evidence="6">
        <text>(6S)-NADPHX + ADP = AMP + phosphate + NADPH + H(+)</text>
        <dbReference type="Rhea" id="RHEA:32235"/>
        <dbReference type="ChEBI" id="CHEBI:15378"/>
        <dbReference type="ChEBI" id="CHEBI:43474"/>
        <dbReference type="ChEBI" id="CHEBI:57783"/>
        <dbReference type="ChEBI" id="CHEBI:64076"/>
        <dbReference type="ChEBI" id="CHEBI:456215"/>
        <dbReference type="ChEBI" id="CHEBI:456216"/>
        <dbReference type="EC" id="4.2.1.136"/>
    </reaction>
</comment>
<evidence type="ECO:0000313" key="9">
    <source>
        <dbReference type="Proteomes" id="UP000831607"/>
    </source>
</evidence>
<dbReference type="EC" id="4.2.1.136" evidence="6"/>
<keyword evidence="2 6" id="KW-0067">ATP-binding</keyword>
<dbReference type="PANTHER" id="PTHR12592">
    <property type="entry name" value="ATP-DEPENDENT (S)-NAD(P)H-HYDRATE DEHYDRATASE FAMILY MEMBER"/>
    <property type="match status" value="1"/>
</dbReference>
<evidence type="ECO:0000256" key="2">
    <source>
        <dbReference type="ARBA" id="ARBA00022840"/>
    </source>
</evidence>
<comment type="function">
    <text evidence="6">Catalyzes the dehydration of the S-form of NAD(P)HX at the expense of ADP, which is converted to AMP. Together with NAD(P)HX epimerase, which catalyzes the epimerization of the S- and R-forms, the enzyme allows the repair of both epimers of NAD(P)HX, a damaged form of NAD(P)H that is a result of enzymatic or heat-dependent hydration.</text>
</comment>
<reference evidence="8 9" key="1">
    <citation type="submission" date="2020-11" db="EMBL/GenBank/DDBJ databases">
        <title>Algicoccus daihaiensis sp.nov., isolated from Daihai Lake in Inner Mongolia.</title>
        <authorList>
            <person name="Kai J."/>
        </authorList>
    </citation>
    <scope>NUCLEOTIDE SEQUENCE [LARGE SCALE GENOMIC DNA]</scope>
    <source>
        <strain evidence="9">f23</strain>
    </source>
</reference>
<proteinExistence type="inferred from homology"/>
<evidence type="ECO:0000256" key="4">
    <source>
        <dbReference type="ARBA" id="ARBA00023027"/>
    </source>
</evidence>
<keyword evidence="1 6" id="KW-0547">Nucleotide-binding</keyword>
<comment type="catalytic activity">
    <reaction evidence="6">
        <text>(6S)-NADHX + ADP = AMP + phosphate + NADH + H(+)</text>
        <dbReference type="Rhea" id="RHEA:32223"/>
        <dbReference type="ChEBI" id="CHEBI:15378"/>
        <dbReference type="ChEBI" id="CHEBI:43474"/>
        <dbReference type="ChEBI" id="CHEBI:57945"/>
        <dbReference type="ChEBI" id="CHEBI:64074"/>
        <dbReference type="ChEBI" id="CHEBI:456215"/>
        <dbReference type="ChEBI" id="CHEBI:456216"/>
        <dbReference type="EC" id="4.2.1.136"/>
    </reaction>
</comment>
<feature type="binding site" evidence="6">
    <location>
        <begin position="193"/>
        <end position="197"/>
    </location>
    <ligand>
        <name>AMP</name>
        <dbReference type="ChEBI" id="CHEBI:456215"/>
    </ligand>
</feature>
<dbReference type="Proteomes" id="UP000831607">
    <property type="component" value="Chromosome"/>
</dbReference>
<dbReference type="InterPro" id="IPR029056">
    <property type="entry name" value="Ribokinase-like"/>
</dbReference>
<evidence type="ECO:0000256" key="1">
    <source>
        <dbReference type="ARBA" id="ARBA00022741"/>
    </source>
</evidence>
<feature type="domain" description="YjeF C-terminal" evidence="7">
    <location>
        <begin position="10"/>
        <end position="283"/>
    </location>
</feature>
<evidence type="ECO:0000256" key="6">
    <source>
        <dbReference type="HAMAP-Rule" id="MF_01965"/>
    </source>
</evidence>
<dbReference type="RefSeq" id="WP_243478634.1">
    <property type="nucleotide sequence ID" value="NZ_CP063982.1"/>
</dbReference>
<feature type="binding site" evidence="6">
    <location>
        <position position="156"/>
    </location>
    <ligand>
        <name>(6S)-NADPHX</name>
        <dbReference type="ChEBI" id="CHEBI:64076"/>
    </ligand>
</feature>
<sequence length="286" mass="29505">MSKRVSDLIDPSQFAQIFAVRDPAGHKGSFGSSAIVGGAPSMVGAAVLAGRAALKSGCGRVYVGLAQESVLFDVDVGQPELMWRALDALIDISEQITAWGVGCGLGDSNYGLQCLKAVFSHRAGSPLVIDADALNALARGDVSATWGQGSVVLTPHPAEAARLLNTDVSSVQADRIKAAQTLAARFNAWVVLKGQHTVICRPDGQCQTNTTGNVGLATAGSGDVLTGLLTSLLAQGFTTEVAVPAAVWLHGKAADELVAQLGGPIGLTASELIDTIRKLRNTLKPN</sequence>
<keyword evidence="9" id="KW-1185">Reference proteome</keyword>
<dbReference type="InterPro" id="IPR017953">
    <property type="entry name" value="Carbohydrate_kinase_pred_CS"/>
</dbReference>
<keyword evidence="4 6" id="KW-0520">NAD</keyword>
<protein>
    <recommendedName>
        <fullName evidence="6">ADP-dependent (S)-NAD(P)H-hydrate dehydratase</fullName>
        <ecNumber evidence="6">4.2.1.136</ecNumber>
    </recommendedName>
    <alternativeName>
        <fullName evidence="6">ADP-dependent NAD(P)HX dehydratase</fullName>
    </alternativeName>
</protein>
<comment type="cofactor">
    <cofactor evidence="6">
        <name>Mg(2+)</name>
        <dbReference type="ChEBI" id="CHEBI:18420"/>
    </cofactor>
</comment>
<dbReference type="SUPFAM" id="SSF53613">
    <property type="entry name" value="Ribokinase-like"/>
    <property type="match status" value="1"/>
</dbReference>
<evidence type="ECO:0000313" key="8">
    <source>
        <dbReference type="EMBL" id="UOD50235.1"/>
    </source>
</evidence>
<dbReference type="Gene3D" id="3.40.1190.20">
    <property type="match status" value="1"/>
</dbReference>
<feature type="binding site" evidence="6">
    <location>
        <position position="104"/>
    </location>
    <ligand>
        <name>(6S)-NADPHX</name>
        <dbReference type="ChEBI" id="CHEBI:64076"/>
    </ligand>
</feature>
<feature type="binding site" evidence="6">
    <location>
        <position position="45"/>
    </location>
    <ligand>
        <name>(6S)-NADPHX</name>
        <dbReference type="ChEBI" id="CHEBI:64076"/>
    </ligand>
</feature>
<dbReference type="CDD" id="cd01171">
    <property type="entry name" value="YXKO-related"/>
    <property type="match status" value="1"/>
</dbReference>
<dbReference type="Pfam" id="PF01256">
    <property type="entry name" value="Carb_kinase"/>
    <property type="match status" value="1"/>
</dbReference>
<comment type="subunit">
    <text evidence="6">Homotetramer.</text>
</comment>
<comment type="similarity">
    <text evidence="6">Belongs to the NnrD/CARKD family.</text>
</comment>
<accession>A0ABY4AIW5</accession>
<evidence type="ECO:0000256" key="5">
    <source>
        <dbReference type="ARBA" id="ARBA00023239"/>
    </source>
</evidence>
<dbReference type="NCBIfam" id="TIGR00196">
    <property type="entry name" value="yjeF_cterm"/>
    <property type="match status" value="1"/>
</dbReference>
<name>A0ABY4AIW5_9BURK</name>
<dbReference type="InterPro" id="IPR000631">
    <property type="entry name" value="CARKD"/>
</dbReference>
<evidence type="ECO:0000259" key="7">
    <source>
        <dbReference type="PROSITE" id="PS51383"/>
    </source>
</evidence>
<dbReference type="PANTHER" id="PTHR12592:SF0">
    <property type="entry name" value="ATP-DEPENDENT (S)-NAD(P)H-HYDRATE DEHYDRATASE"/>
    <property type="match status" value="1"/>
</dbReference>
<dbReference type="EMBL" id="CP063982">
    <property type="protein sequence ID" value="UOD50235.1"/>
    <property type="molecule type" value="Genomic_DNA"/>
</dbReference>
<gene>
    <name evidence="6" type="primary">nnrD</name>
    <name evidence="8" type="ORF">DHf2319_12485</name>
</gene>
<organism evidence="8 9">
    <name type="scientific">Orrella daihaiensis</name>
    <dbReference type="NCBI Taxonomy" id="2782176"/>
    <lineage>
        <taxon>Bacteria</taxon>
        <taxon>Pseudomonadati</taxon>
        <taxon>Pseudomonadota</taxon>
        <taxon>Betaproteobacteria</taxon>
        <taxon>Burkholderiales</taxon>
        <taxon>Alcaligenaceae</taxon>
        <taxon>Orrella</taxon>
    </lineage>
</organism>
<feature type="binding site" evidence="6">
    <location>
        <position position="222"/>
    </location>
    <ligand>
        <name>AMP</name>
        <dbReference type="ChEBI" id="CHEBI:456215"/>
    </ligand>
</feature>
<evidence type="ECO:0000256" key="3">
    <source>
        <dbReference type="ARBA" id="ARBA00022857"/>
    </source>
</evidence>
<dbReference type="PROSITE" id="PS51383">
    <property type="entry name" value="YJEF_C_3"/>
    <property type="match status" value="1"/>
</dbReference>
<dbReference type="PROSITE" id="PS01050">
    <property type="entry name" value="YJEF_C_2"/>
    <property type="match status" value="1"/>
</dbReference>
<keyword evidence="5 6" id="KW-0456">Lyase</keyword>
<keyword evidence="3 6" id="KW-0521">NADP</keyword>
<dbReference type="HAMAP" id="MF_01965">
    <property type="entry name" value="NADHX_dehydratase"/>
    <property type="match status" value="1"/>
</dbReference>